<organism evidence="3 4">
    <name type="scientific">Zasmidium cellare ATCC 36951</name>
    <dbReference type="NCBI Taxonomy" id="1080233"/>
    <lineage>
        <taxon>Eukaryota</taxon>
        <taxon>Fungi</taxon>
        <taxon>Dikarya</taxon>
        <taxon>Ascomycota</taxon>
        <taxon>Pezizomycotina</taxon>
        <taxon>Dothideomycetes</taxon>
        <taxon>Dothideomycetidae</taxon>
        <taxon>Mycosphaerellales</taxon>
        <taxon>Mycosphaerellaceae</taxon>
        <taxon>Zasmidium</taxon>
    </lineage>
</organism>
<sequence length="850" mass="94293">MSFVMNSAARDEPESTRKRRREETDDGDIDRRPFSIRQDSSDPFAKPRTFTPICLLSRSQLPLAYLDTAHDGSRIFTAHIQSLEAGDDESILIVEDQLERRMYAVERVQQRRYALCRLGEMVKMEDLMGREAVTRQPVQAPRKRRAVEGVEGGTPWWANAGIEADVNHAVVAKDGMPKLSMLRKQGQVPLAEPEPTRAADVGVSRAADESRYEDITSTTFGPAAAQDPLEELAKTYLDTLYLSRTPVAYFVKGPLARARAAFASQPAELVAFLRTAVLSVNVTDKKYRNGMFDHIKELPSRESPQDRPKKRKRKWKPKRDRHGFFVDEKDYLEQWWIGDDEDRTALDSAEKIDAVIRRRSQRIRSRETFLQVVLILEILALEASGVKSATASTAAAETQNLDTQAEESHVVPDEKKPKKKKDVDLSALLDNLLDRLVIWYSIASGSPAKSMDNVDDKEEANDDLKSFASEVIIPFFSARIHERANAASKKLGGPTQPHPSKSKASAPRRPGEPAVRQPPSKRPRKPLERVSSDALNRAGKRHPSLHRAATDSDVLSTMIKRENSETPPLDNIPMSRQKSQQNGVRKRPSLLESLARREVDLSAMSQATEAKLKKKAELEGKVRDAIDTLKKPNRSRAVEEHAKTTDESFAKAIAKGKSNGQRKTTDKNPVAVTATPRHVKATPAHSRHLYQGPAHFPSSGSVSMVPGTSARQLAVPDQIPNSTFAVPQTGHRPRHGASLVDGTPSRGFAKFMPTTLSRTPATLLESPTATRRPQMLSTPAKISRMPSLVEPPLTNVPGSSLKGKTYSRSKNAAVYPSTTDRREDSGIALNGDAALYNALGWDDDEYEELP</sequence>
<feature type="domain" description="DNA replication regulator Sld3 C-terminal" evidence="2">
    <location>
        <begin position="227"/>
        <end position="746"/>
    </location>
</feature>
<feature type="region of interest" description="Disordered" evidence="1">
    <location>
        <begin position="397"/>
        <end position="421"/>
    </location>
</feature>
<dbReference type="GO" id="GO:0006270">
    <property type="term" value="P:DNA replication initiation"/>
    <property type="evidence" value="ECO:0007669"/>
    <property type="project" value="InterPro"/>
</dbReference>
<gene>
    <name evidence="3" type="ORF">M409DRAFT_63702</name>
</gene>
<evidence type="ECO:0000313" key="3">
    <source>
        <dbReference type="EMBL" id="KAF2171425.1"/>
    </source>
</evidence>
<name>A0A6A6CWL8_ZASCE</name>
<feature type="compositionally biased region" description="Basic and acidic residues" evidence="1">
    <location>
        <begin position="297"/>
        <end position="307"/>
    </location>
</feature>
<dbReference type="OrthoDB" id="5395343at2759"/>
<proteinExistence type="predicted"/>
<keyword evidence="4" id="KW-1185">Reference proteome</keyword>
<evidence type="ECO:0000313" key="4">
    <source>
        <dbReference type="Proteomes" id="UP000799537"/>
    </source>
</evidence>
<evidence type="ECO:0000256" key="1">
    <source>
        <dbReference type="SAM" id="MobiDB-lite"/>
    </source>
</evidence>
<protein>
    <recommendedName>
        <fullName evidence="2">DNA replication regulator Sld3 C-terminal domain-containing protein</fullName>
    </recommendedName>
</protein>
<dbReference type="EMBL" id="ML993583">
    <property type="protein sequence ID" value="KAF2171425.1"/>
    <property type="molecule type" value="Genomic_DNA"/>
</dbReference>
<dbReference type="PANTHER" id="PTHR28067:SF1">
    <property type="entry name" value="DNA REPLICATION REGULATOR SLD3"/>
    <property type="match status" value="1"/>
</dbReference>
<feature type="compositionally biased region" description="Basic and acidic residues" evidence="1">
    <location>
        <begin position="406"/>
        <end position="421"/>
    </location>
</feature>
<dbReference type="AlphaFoldDB" id="A0A6A6CWL8"/>
<feature type="region of interest" description="Disordered" evidence="1">
    <location>
        <begin position="721"/>
        <end position="745"/>
    </location>
</feature>
<dbReference type="RefSeq" id="XP_033672314.1">
    <property type="nucleotide sequence ID" value="XM_033815720.1"/>
</dbReference>
<feature type="region of interest" description="Disordered" evidence="1">
    <location>
        <begin position="297"/>
        <end position="316"/>
    </location>
</feature>
<evidence type="ECO:0000259" key="2">
    <source>
        <dbReference type="Pfam" id="PF08639"/>
    </source>
</evidence>
<dbReference type="Gene3D" id="1.20.58.2130">
    <property type="match status" value="1"/>
</dbReference>
<feature type="compositionally biased region" description="Polar residues" evidence="1">
    <location>
        <begin position="574"/>
        <end position="583"/>
    </location>
</feature>
<feature type="region of interest" description="Disordered" evidence="1">
    <location>
        <begin position="487"/>
        <end position="587"/>
    </location>
</feature>
<dbReference type="Proteomes" id="UP000799537">
    <property type="component" value="Unassembled WGS sequence"/>
</dbReference>
<dbReference type="InterPro" id="IPR013948">
    <property type="entry name" value="DNA_replication_reg_Sld3_C"/>
</dbReference>
<feature type="region of interest" description="Disordered" evidence="1">
    <location>
        <begin position="1"/>
        <end position="43"/>
    </location>
</feature>
<dbReference type="InterPro" id="IPR042511">
    <property type="entry name" value="Sld3"/>
</dbReference>
<dbReference type="GO" id="GO:0031261">
    <property type="term" value="C:DNA replication preinitiation complex"/>
    <property type="evidence" value="ECO:0007669"/>
    <property type="project" value="TreeGrafter"/>
</dbReference>
<feature type="region of interest" description="Disordered" evidence="1">
    <location>
        <begin position="795"/>
        <end position="826"/>
    </location>
</feature>
<reference evidence="3" key="1">
    <citation type="journal article" date="2020" name="Stud. Mycol.">
        <title>101 Dothideomycetes genomes: a test case for predicting lifestyles and emergence of pathogens.</title>
        <authorList>
            <person name="Haridas S."/>
            <person name="Albert R."/>
            <person name="Binder M."/>
            <person name="Bloem J."/>
            <person name="Labutti K."/>
            <person name="Salamov A."/>
            <person name="Andreopoulos B."/>
            <person name="Baker S."/>
            <person name="Barry K."/>
            <person name="Bills G."/>
            <person name="Bluhm B."/>
            <person name="Cannon C."/>
            <person name="Castanera R."/>
            <person name="Culley D."/>
            <person name="Daum C."/>
            <person name="Ezra D."/>
            <person name="Gonzalez J."/>
            <person name="Henrissat B."/>
            <person name="Kuo A."/>
            <person name="Liang C."/>
            <person name="Lipzen A."/>
            <person name="Lutzoni F."/>
            <person name="Magnuson J."/>
            <person name="Mondo S."/>
            <person name="Nolan M."/>
            <person name="Ohm R."/>
            <person name="Pangilinan J."/>
            <person name="Park H.-J."/>
            <person name="Ramirez L."/>
            <person name="Alfaro M."/>
            <person name="Sun H."/>
            <person name="Tritt A."/>
            <person name="Yoshinaga Y."/>
            <person name="Zwiers L.-H."/>
            <person name="Turgeon B."/>
            <person name="Goodwin S."/>
            <person name="Spatafora J."/>
            <person name="Crous P."/>
            <person name="Grigoriev I."/>
        </authorList>
    </citation>
    <scope>NUCLEOTIDE SEQUENCE</scope>
    <source>
        <strain evidence="3">ATCC 36951</strain>
    </source>
</reference>
<dbReference type="Pfam" id="PF08639">
    <property type="entry name" value="Sld3_STD"/>
    <property type="match status" value="1"/>
</dbReference>
<dbReference type="PANTHER" id="PTHR28067">
    <property type="entry name" value="DNA REPLICATION REGULATOR SLD3"/>
    <property type="match status" value="1"/>
</dbReference>
<feature type="region of interest" description="Disordered" evidence="1">
    <location>
        <begin position="188"/>
        <end position="219"/>
    </location>
</feature>
<feature type="region of interest" description="Disordered" evidence="1">
    <location>
        <begin position="678"/>
        <end position="705"/>
    </location>
</feature>
<dbReference type="GeneID" id="54568992"/>
<feature type="compositionally biased region" description="Basic residues" evidence="1">
    <location>
        <begin position="678"/>
        <end position="688"/>
    </location>
</feature>
<accession>A0A6A6CWL8</accession>